<dbReference type="InParanoid" id="A0A2K1WPN5"/>
<sequence length="136" mass="15838">MENMPAAFTSEVSRSDVIWQIWHIPCKVYPSNLIILFSKLTVLHVRLFKMEGTKLKKVVIRTNSEYNLLNNLQWQEVGKRKKSNHKNMPSSSSTTEGTQLVNDKVNQAVDCIMHHPTSELLNFQIEQYMSILTRKY</sequence>
<name>A0A2K1WPN5_POPTR</name>
<feature type="region of interest" description="Disordered" evidence="1">
    <location>
        <begin position="79"/>
        <end position="98"/>
    </location>
</feature>
<evidence type="ECO:0000313" key="2">
    <source>
        <dbReference type="EMBL" id="PNS90499.1"/>
    </source>
</evidence>
<keyword evidence="3" id="KW-1185">Reference proteome</keyword>
<organism evidence="2 3">
    <name type="scientific">Populus trichocarpa</name>
    <name type="common">Western balsam poplar</name>
    <name type="synonym">Populus balsamifera subsp. trichocarpa</name>
    <dbReference type="NCBI Taxonomy" id="3694"/>
    <lineage>
        <taxon>Eukaryota</taxon>
        <taxon>Viridiplantae</taxon>
        <taxon>Streptophyta</taxon>
        <taxon>Embryophyta</taxon>
        <taxon>Tracheophyta</taxon>
        <taxon>Spermatophyta</taxon>
        <taxon>Magnoliopsida</taxon>
        <taxon>eudicotyledons</taxon>
        <taxon>Gunneridae</taxon>
        <taxon>Pentapetalae</taxon>
        <taxon>rosids</taxon>
        <taxon>fabids</taxon>
        <taxon>Malpighiales</taxon>
        <taxon>Salicaceae</taxon>
        <taxon>Saliceae</taxon>
        <taxon>Populus</taxon>
    </lineage>
</organism>
<proteinExistence type="predicted"/>
<gene>
    <name evidence="2" type="ORF">POPTR_019G047700</name>
</gene>
<evidence type="ECO:0000256" key="1">
    <source>
        <dbReference type="SAM" id="MobiDB-lite"/>
    </source>
</evidence>
<reference evidence="2 3" key="1">
    <citation type="journal article" date="2006" name="Science">
        <title>The genome of black cottonwood, Populus trichocarpa (Torr. &amp; Gray).</title>
        <authorList>
            <person name="Tuskan G.A."/>
            <person name="Difazio S."/>
            <person name="Jansson S."/>
            <person name="Bohlmann J."/>
            <person name="Grigoriev I."/>
            <person name="Hellsten U."/>
            <person name="Putnam N."/>
            <person name="Ralph S."/>
            <person name="Rombauts S."/>
            <person name="Salamov A."/>
            <person name="Schein J."/>
            <person name="Sterck L."/>
            <person name="Aerts A."/>
            <person name="Bhalerao R.R."/>
            <person name="Bhalerao R.P."/>
            <person name="Blaudez D."/>
            <person name="Boerjan W."/>
            <person name="Brun A."/>
            <person name="Brunner A."/>
            <person name="Busov V."/>
            <person name="Campbell M."/>
            <person name="Carlson J."/>
            <person name="Chalot M."/>
            <person name="Chapman J."/>
            <person name="Chen G.L."/>
            <person name="Cooper D."/>
            <person name="Coutinho P.M."/>
            <person name="Couturier J."/>
            <person name="Covert S."/>
            <person name="Cronk Q."/>
            <person name="Cunningham R."/>
            <person name="Davis J."/>
            <person name="Degroeve S."/>
            <person name="Dejardin A."/>
            <person name="Depamphilis C."/>
            <person name="Detter J."/>
            <person name="Dirks B."/>
            <person name="Dubchak I."/>
            <person name="Duplessis S."/>
            <person name="Ehlting J."/>
            <person name="Ellis B."/>
            <person name="Gendler K."/>
            <person name="Goodstein D."/>
            <person name="Gribskov M."/>
            <person name="Grimwood J."/>
            <person name="Groover A."/>
            <person name="Gunter L."/>
            <person name="Hamberger B."/>
            <person name="Heinze B."/>
            <person name="Helariutta Y."/>
            <person name="Henrissat B."/>
            <person name="Holligan D."/>
            <person name="Holt R."/>
            <person name="Huang W."/>
            <person name="Islam-Faridi N."/>
            <person name="Jones S."/>
            <person name="Jones-Rhoades M."/>
            <person name="Jorgensen R."/>
            <person name="Joshi C."/>
            <person name="Kangasjarvi J."/>
            <person name="Karlsson J."/>
            <person name="Kelleher C."/>
            <person name="Kirkpatrick R."/>
            <person name="Kirst M."/>
            <person name="Kohler A."/>
            <person name="Kalluri U."/>
            <person name="Larimer F."/>
            <person name="Leebens-Mack J."/>
            <person name="Leple J.C."/>
            <person name="Locascio P."/>
            <person name="Lou Y."/>
            <person name="Lucas S."/>
            <person name="Martin F."/>
            <person name="Montanini B."/>
            <person name="Napoli C."/>
            <person name="Nelson D.R."/>
            <person name="Nelson C."/>
            <person name="Nieminen K."/>
            <person name="Nilsson O."/>
            <person name="Pereda V."/>
            <person name="Peter G."/>
            <person name="Philippe R."/>
            <person name="Pilate G."/>
            <person name="Poliakov A."/>
            <person name="Razumovskaya J."/>
            <person name="Richardson P."/>
            <person name="Rinaldi C."/>
            <person name="Ritland K."/>
            <person name="Rouze P."/>
            <person name="Ryaboy D."/>
            <person name="Schmutz J."/>
            <person name="Schrader J."/>
            <person name="Segerman B."/>
            <person name="Shin H."/>
            <person name="Siddiqui A."/>
            <person name="Sterky F."/>
            <person name="Terry A."/>
            <person name="Tsai C.J."/>
            <person name="Uberbacher E."/>
            <person name="Unneberg P."/>
            <person name="Vahala J."/>
            <person name="Wall K."/>
            <person name="Wessler S."/>
            <person name="Yang G."/>
            <person name="Yin T."/>
            <person name="Douglas C."/>
            <person name="Marra M."/>
            <person name="Sandberg G."/>
            <person name="Van de Peer Y."/>
            <person name="Rokhsar D."/>
        </authorList>
    </citation>
    <scope>NUCLEOTIDE SEQUENCE [LARGE SCALE GENOMIC DNA]</scope>
    <source>
        <strain evidence="3">cv. Nisqually</strain>
    </source>
</reference>
<accession>A0A2K1WPN5</accession>
<evidence type="ECO:0000313" key="3">
    <source>
        <dbReference type="Proteomes" id="UP000006729"/>
    </source>
</evidence>
<dbReference type="EMBL" id="CM009308">
    <property type="protein sequence ID" value="PNS90499.1"/>
    <property type="molecule type" value="Genomic_DNA"/>
</dbReference>
<protein>
    <submittedName>
        <fullName evidence="2">Uncharacterized protein</fullName>
    </submittedName>
</protein>
<feature type="compositionally biased region" description="Polar residues" evidence="1">
    <location>
        <begin position="86"/>
        <end position="98"/>
    </location>
</feature>
<dbReference type="Proteomes" id="UP000006729">
    <property type="component" value="Chromosome 19"/>
</dbReference>
<dbReference type="AlphaFoldDB" id="A0A2K1WPN5"/>